<feature type="compositionally biased region" description="Low complexity" evidence="2">
    <location>
        <begin position="549"/>
        <end position="588"/>
    </location>
</feature>
<dbReference type="Pfam" id="PF12874">
    <property type="entry name" value="zf-met"/>
    <property type="match status" value="1"/>
</dbReference>
<proteinExistence type="predicted"/>
<dbReference type="GO" id="GO:0005737">
    <property type="term" value="C:cytoplasm"/>
    <property type="evidence" value="ECO:0007669"/>
    <property type="project" value="TreeGrafter"/>
</dbReference>
<dbReference type="Gene3D" id="3.30.160.60">
    <property type="entry name" value="Classic Zinc Finger"/>
    <property type="match status" value="1"/>
</dbReference>
<keyword evidence="1" id="KW-0862">Zinc</keyword>
<feature type="compositionally biased region" description="Basic residues" evidence="2">
    <location>
        <begin position="737"/>
        <end position="747"/>
    </location>
</feature>
<evidence type="ECO:0000313" key="4">
    <source>
        <dbReference type="EMBL" id="CAE8719538.1"/>
    </source>
</evidence>
<feature type="compositionally biased region" description="Basic and acidic residues" evidence="2">
    <location>
        <begin position="614"/>
        <end position="640"/>
    </location>
</feature>
<dbReference type="SMART" id="SM00451">
    <property type="entry name" value="ZnF_U1"/>
    <property type="match status" value="1"/>
</dbReference>
<dbReference type="EMBL" id="CAJNNW010033570">
    <property type="protein sequence ID" value="CAE8719538.1"/>
    <property type="molecule type" value="Genomic_DNA"/>
</dbReference>
<evidence type="ECO:0000313" key="5">
    <source>
        <dbReference type="Proteomes" id="UP000626109"/>
    </source>
</evidence>
<dbReference type="GO" id="GO:0008270">
    <property type="term" value="F:zinc ion binding"/>
    <property type="evidence" value="ECO:0007669"/>
    <property type="project" value="UniProtKB-KW"/>
</dbReference>
<accession>A0A813KZK1</accession>
<dbReference type="Pfam" id="PF21884">
    <property type="entry name" value="ZUO1-like_ZHD"/>
    <property type="match status" value="1"/>
</dbReference>
<organism evidence="4 5">
    <name type="scientific">Polarella glacialis</name>
    <name type="common">Dinoflagellate</name>
    <dbReference type="NCBI Taxonomy" id="89957"/>
    <lineage>
        <taxon>Eukaryota</taxon>
        <taxon>Sar</taxon>
        <taxon>Alveolata</taxon>
        <taxon>Dinophyceae</taxon>
        <taxon>Suessiales</taxon>
        <taxon>Suessiaceae</taxon>
        <taxon>Polarella</taxon>
    </lineage>
</organism>
<sequence length="759" mass="84912">MAKASLPPAAVKLLLTREKISAPLDANFAPVGLAKKYYLNHVSESPFSFQWALVRPEGCVHGKLPVFPEEDLHGVETSIYLIGVLIQEKIWQVSASSLVLSGSPRICEAVKAAFSAGGQYEFEITSMPRVCGMDEPEAVFEVSIVAGDTEDSASSLPPPRAPEKEKKANYYELALKMHPDKAYLNYMSAEEEGGFFALYSELFSSIAKEEEDCEDADKEYDALPAFGTPTDGWSHVAAFYKRWLEFSSRKSFSDANEWKPKDQKENRKLRRAMEDQNKKLRQSAKKGLNTEVRQLVCYVQKRDPRYQVHQKAKMQNNEEKTRRELAEKESRKASKAEERQVRLEAQRLEEGERWKEVDAARQARRERGEAVSDQDSDQSEESEEEVVEYQCEVCRKSFKSEKQFEHHAKSKKHTQAVAAVQKQLAEVRREEGAATGSEEDSEDSEDSKEEEEDSEEEDSKEEDSKEEEEEEVEASGGTSSSRAPRPPPPPPRENNNNNKQSQEQQQPQEQQQRQQLKTKTRGSPQEFFPPARAARAAADTEACSEENCNNNNNNKNSNNNDNSNSNSNNNDNNSNNSNNNNNNNNNNNVVRAGAEEEGGQCKKVTTTTTTTTEVGKREGDEEGVEVDRGSRKTTQRKGEGGDEEGEVDRGIRKARKATQNAQLQEDEEALINKGSKKDQRRAKEEAKLLEKSKEKDAFRGAGDEDSASSDPGGRRGNGKKKAEKDAPVVPAGPAKIVRLKRELHGRKSTSCCMGGGGRR</sequence>
<name>A0A813KZK1_POLGL</name>
<dbReference type="InterPro" id="IPR003604">
    <property type="entry name" value="Matrin/U1-like-C_Znf_C2H2"/>
</dbReference>
<keyword evidence="1" id="KW-0479">Metal-binding</keyword>
<evidence type="ECO:0000256" key="1">
    <source>
        <dbReference type="PROSITE-ProRule" id="PRU00042"/>
    </source>
</evidence>
<feature type="compositionally biased region" description="Acidic residues" evidence="2">
    <location>
        <begin position="372"/>
        <end position="387"/>
    </location>
</feature>
<dbReference type="PROSITE" id="PS50157">
    <property type="entry name" value="ZINC_FINGER_C2H2_2"/>
    <property type="match status" value="1"/>
</dbReference>
<dbReference type="PANTHER" id="PTHR44029:SF1">
    <property type="entry name" value="DNAJ HOMOLOG SUBFAMILY C MEMBER 21"/>
    <property type="match status" value="1"/>
</dbReference>
<dbReference type="InterPro" id="IPR013087">
    <property type="entry name" value="Znf_C2H2_type"/>
</dbReference>
<comment type="caution">
    <text evidence="4">The sequence shown here is derived from an EMBL/GenBank/DDBJ whole genome shotgun (WGS) entry which is preliminary data.</text>
</comment>
<protein>
    <recommendedName>
        <fullName evidence="3">C2H2-type domain-containing protein</fullName>
    </recommendedName>
</protein>
<gene>
    <name evidence="4" type="ORF">PGLA2088_LOCUS40721</name>
</gene>
<dbReference type="PROSITE" id="PS00028">
    <property type="entry name" value="ZINC_FINGER_C2H2_1"/>
    <property type="match status" value="1"/>
</dbReference>
<feature type="compositionally biased region" description="Basic and acidic residues" evidence="2">
    <location>
        <begin position="316"/>
        <end position="370"/>
    </location>
</feature>
<dbReference type="PANTHER" id="PTHR44029">
    <property type="entry name" value="DNAJ HOMOLOG SUBFAMILY C MEMBER 21"/>
    <property type="match status" value="1"/>
</dbReference>
<feature type="compositionally biased region" description="Acidic residues" evidence="2">
    <location>
        <begin position="437"/>
        <end position="473"/>
    </location>
</feature>
<dbReference type="SUPFAM" id="SSF57667">
    <property type="entry name" value="beta-beta-alpha zinc fingers"/>
    <property type="match status" value="1"/>
</dbReference>
<feature type="compositionally biased region" description="Basic and acidic residues" evidence="2">
    <location>
        <begin position="675"/>
        <end position="702"/>
    </location>
</feature>
<reference evidence="4" key="1">
    <citation type="submission" date="2021-02" db="EMBL/GenBank/DDBJ databases">
        <authorList>
            <person name="Dougan E. K."/>
            <person name="Rhodes N."/>
            <person name="Thang M."/>
            <person name="Chan C."/>
        </authorList>
    </citation>
    <scope>NUCLEOTIDE SEQUENCE</scope>
</reference>
<evidence type="ECO:0000256" key="2">
    <source>
        <dbReference type="SAM" id="MobiDB-lite"/>
    </source>
</evidence>
<feature type="compositionally biased region" description="Low complexity" evidence="2">
    <location>
        <begin position="528"/>
        <end position="537"/>
    </location>
</feature>
<feature type="domain" description="C2H2-type" evidence="3">
    <location>
        <begin position="389"/>
        <end position="418"/>
    </location>
</feature>
<dbReference type="InterPro" id="IPR051964">
    <property type="entry name" value="Chaperone_stress_response"/>
</dbReference>
<feature type="compositionally biased region" description="Low complexity" evidence="2">
    <location>
        <begin position="493"/>
        <end position="515"/>
    </location>
</feature>
<feature type="region of interest" description="Disordered" evidence="2">
    <location>
        <begin position="306"/>
        <end position="387"/>
    </location>
</feature>
<dbReference type="InterPro" id="IPR036236">
    <property type="entry name" value="Znf_C2H2_sf"/>
</dbReference>
<dbReference type="InterPro" id="IPR054076">
    <property type="entry name" value="ZUO1-like_ZHD"/>
</dbReference>
<keyword evidence="1" id="KW-0863">Zinc-finger</keyword>
<dbReference type="AlphaFoldDB" id="A0A813KZK1"/>
<feature type="region of interest" description="Disordered" evidence="2">
    <location>
        <begin position="401"/>
        <end position="759"/>
    </location>
</feature>
<dbReference type="GO" id="GO:0003676">
    <property type="term" value="F:nucleic acid binding"/>
    <property type="evidence" value="ECO:0007669"/>
    <property type="project" value="InterPro"/>
</dbReference>
<evidence type="ECO:0000259" key="3">
    <source>
        <dbReference type="PROSITE" id="PS50157"/>
    </source>
</evidence>
<dbReference type="Proteomes" id="UP000626109">
    <property type="component" value="Unassembled WGS sequence"/>
</dbReference>